<evidence type="ECO:0000313" key="10">
    <source>
        <dbReference type="EMBL" id="CAH9106057.1"/>
    </source>
</evidence>
<dbReference type="SUPFAM" id="SSF52540">
    <property type="entry name" value="P-loop containing nucleoside triphosphate hydrolases"/>
    <property type="match status" value="1"/>
</dbReference>
<name>A0A9P0ZLK3_CUSEU</name>
<feature type="region of interest" description="Disordered" evidence="6">
    <location>
        <begin position="422"/>
        <end position="451"/>
    </location>
</feature>
<keyword evidence="5" id="KW-0067">ATP-binding</keyword>
<evidence type="ECO:0000256" key="3">
    <source>
        <dbReference type="ARBA" id="ARBA00022801"/>
    </source>
</evidence>
<dbReference type="GO" id="GO:0016787">
    <property type="term" value="F:hydrolase activity"/>
    <property type="evidence" value="ECO:0007669"/>
    <property type="project" value="UniProtKB-KW"/>
</dbReference>
<dbReference type="InterPro" id="IPR027417">
    <property type="entry name" value="P-loop_NTPase"/>
</dbReference>
<dbReference type="FunFam" id="3.40.50.300:FF:000326">
    <property type="entry name" value="P-loop containing nucleoside triphosphate hydrolase"/>
    <property type="match status" value="1"/>
</dbReference>
<feature type="domain" description="DNA2/NAM7 helicase-like C-terminal" evidence="8">
    <location>
        <begin position="700"/>
        <end position="897"/>
    </location>
</feature>
<evidence type="ECO:0000256" key="1">
    <source>
        <dbReference type="ARBA" id="ARBA00004474"/>
    </source>
</evidence>
<evidence type="ECO:0000259" key="8">
    <source>
        <dbReference type="Pfam" id="PF13087"/>
    </source>
</evidence>
<dbReference type="InterPro" id="IPR047187">
    <property type="entry name" value="SF1_C_Upf1"/>
</dbReference>
<evidence type="ECO:0000313" key="11">
    <source>
        <dbReference type="Proteomes" id="UP001152484"/>
    </source>
</evidence>
<keyword evidence="2" id="KW-0547">Nucleotide-binding</keyword>
<dbReference type="GO" id="GO:0009536">
    <property type="term" value="C:plastid"/>
    <property type="evidence" value="ECO:0007669"/>
    <property type="project" value="UniProtKB-SubCell"/>
</dbReference>
<dbReference type="GO" id="GO:0004386">
    <property type="term" value="F:helicase activity"/>
    <property type="evidence" value="ECO:0007669"/>
    <property type="project" value="UniProtKB-KW"/>
</dbReference>
<evidence type="ECO:0000259" key="7">
    <source>
        <dbReference type="Pfam" id="PF13086"/>
    </source>
</evidence>
<evidence type="ECO:0000256" key="5">
    <source>
        <dbReference type="ARBA" id="ARBA00022840"/>
    </source>
</evidence>
<reference evidence="10" key="1">
    <citation type="submission" date="2022-07" db="EMBL/GenBank/DDBJ databases">
        <authorList>
            <person name="Macas J."/>
            <person name="Novak P."/>
            <person name="Neumann P."/>
        </authorList>
    </citation>
    <scope>NUCLEOTIDE SEQUENCE</scope>
</reference>
<organism evidence="10 11">
    <name type="scientific">Cuscuta europaea</name>
    <name type="common">European dodder</name>
    <dbReference type="NCBI Taxonomy" id="41803"/>
    <lineage>
        <taxon>Eukaryota</taxon>
        <taxon>Viridiplantae</taxon>
        <taxon>Streptophyta</taxon>
        <taxon>Embryophyta</taxon>
        <taxon>Tracheophyta</taxon>
        <taxon>Spermatophyta</taxon>
        <taxon>Magnoliopsida</taxon>
        <taxon>eudicotyledons</taxon>
        <taxon>Gunneridae</taxon>
        <taxon>Pentapetalae</taxon>
        <taxon>asterids</taxon>
        <taxon>lamiids</taxon>
        <taxon>Solanales</taxon>
        <taxon>Convolvulaceae</taxon>
        <taxon>Cuscuteae</taxon>
        <taxon>Cuscuta</taxon>
        <taxon>Cuscuta subgen. Cuscuta</taxon>
    </lineage>
</organism>
<dbReference type="EMBL" id="CAMAPE010000048">
    <property type="protein sequence ID" value="CAH9106057.1"/>
    <property type="molecule type" value="Genomic_DNA"/>
</dbReference>
<feature type="domain" description="DNA2/NAM7 helicase helicase" evidence="7">
    <location>
        <begin position="618"/>
        <end position="691"/>
    </location>
</feature>
<dbReference type="AlphaFoldDB" id="A0A9P0ZLK3"/>
<feature type="domain" description="DNA2/NAM7 helicase helicase" evidence="7">
    <location>
        <begin position="267"/>
        <end position="493"/>
    </location>
</feature>
<evidence type="ECO:0000259" key="9">
    <source>
        <dbReference type="Pfam" id="PF20073"/>
    </source>
</evidence>
<evidence type="ECO:0000256" key="4">
    <source>
        <dbReference type="ARBA" id="ARBA00022806"/>
    </source>
</evidence>
<dbReference type="OrthoDB" id="6513042at2759"/>
<dbReference type="Proteomes" id="UP001152484">
    <property type="component" value="Unassembled WGS sequence"/>
</dbReference>
<dbReference type="PANTHER" id="PTHR10887">
    <property type="entry name" value="DNA2/NAM7 HELICASE FAMILY"/>
    <property type="match status" value="1"/>
</dbReference>
<dbReference type="Pfam" id="PF13087">
    <property type="entry name" value="AAA_12"/>
    <property type="match status" value="1"/>
</dbReference>
<sequence length="968" mass="108586">MEAASEAAKKHAEKKRQGQGLIDAVFSWSLRDVMNENLLKDKVKEIPNSFTSTTQYRNSFVYPLLEETRADLVSNLKSSLRTAPSCEVSDVKISKGFKPPKDLLYTIRAKKTIDSEGSFFNNDDEGMKHLPYNPEVGDLVAFSDVRPRRIEDLNRPKMTYLLAVVQGRKGGGSSSTFPVLASKPIEFRKGDASVGIKRDKLFVVYLTSLTTNNRIWKSLHIDQEAANFNIIRNVLQIDPKDEGNCPVCTHEETNLRNVREAIQPFGLDNSQEEAVLSCVKASQCHHQNIVKLIWGPPGTGKTKTVASLLSVLFDMKVRTLTCAPTNVAVIGVAKRLLELIGGNLQYDTYGLGDIVVFGNGERMKVDDHDNLRDVFLNHRVAALEKCLSPLVGWQSSLNWIICLLEEPEGEYMKFLQKKRGKNNASSVDEEGMESECSENDEESDSDDDDEEGFVTNEVMRKTKGSQHFSRQLVLQTLRELKKKAKDESSSQRRVTVDEEILVLTFEEFMLKQYQMLTDQLDFCMKTLYTHLPTSYVPLNLAKKMLIALGVLQSLGNLLKKAVETCGGNLRDCFNGKDMPFSAWEKQFKVLQTTKTECVSILKLLRGTISLPCFSESYQIRSFCLKNAVLIFSTVSSSSELHTEGNVPIELLVIDEAAQLKECESTISLQLPGLRHAILIGDEKQLPAMVQSNICEKVEFGRSLFERLVKLGHKRHLLNVQYRMHPSISLFPNKQFYENKVMNGPNVTKEGFEKRFLKGEMFGPFSFIDIRGGREEQDIKHSSKNMVEVSAVAEIVAMLYKEYVASKQKVHVGCISPYKAQVFAIQQKLGKKYSTDVDSDFCVNVRSVDGFQGGEEDVIIISTVRSNGRGAVGFLSNLQRTNVVLTRARYCLWVVGNSSTLINSGSVWRDLVVDSKARGCYYDACNDKNLEKAIADASDDLSSKLSSMSLNDRFGSSSTSRKGMFSRRT</sequence>
<keyword evidence="3" id="KW-0378">Hydrolase</keyword>
<dbReference type="PANTHER" id="PTHR10887:SF522">
    <property type="entry name" value="P-LOOP CONTAINING NUCLEOSIDE TRIPHOSPHATE HYDROLASES SUPERFAMILY PROTEIN"/>
    <property type="match status" value="1"/>
</dbReference>
<keyword evidence="11" id="KW-1185">Reference proteome</keyword>
<dbReference type="CDD" id="cd18808">
    <property type="entry name" value="SF1_C_Upf1"/>
    <property type="match status" value="1"/>
</dbReference>
<keyword evidence="4" id="KW-0347">Helicase</keyword>
<dbReference type="InterPro" id="IPR045529">
    <property type="entry name" value="DUF6469"/>
</dbReference>
<dbReference type="InterPro" id="IPR041679">
    <property type="entry name" value="DNA2/NAM7-like_C"/>
</dbReference>
<dbReference type="GO" id="GO:0005694">
    <property type="term" value="C:chromosome"/>
    <property type="evidence" value="ECO:0007669"/>
    <property type="project" value="UniProtKB-ARBA"/>
</dbReference>
<dbReference type="Gene3D" id="3.40.50.300">
    <property type="entry name" value="P-loop containing nucleotide triphosphate hydrolases"/>
    <property type="match status" value="2"/>
</dbReference>
<comment type="caution">
    <text evidence="10">The sequence shown here is derived from an EMBL/GenBank/DDBJ whole genome shotgun (WGS) entry which is preliminary data.</text>
</comment>
<feature type="domain" description="DUF6469" evidence="9">
    <location>
        <begin position="129"/>
        <end position="223"/>
    </location>
</feature>
<proteinExistence type="predicted"/>
<evidence type="ECO:0000256" key="2">
    <source>
        <dbReference type="ARBA" id="ARBA00022741"/>
    </source>
</evidence>
<feature type="compositionally biased region" description="Acidic residues" evidence="6">
    <location>
        <begin position="427"/>
        <end position="451"/>
    </location>
</feature>
<accession>A0A9P0ZLK3</accession>
<dbReference type="GO" id="GO:0005524">
    <property type="term" value="F:ATP binding"/>
    <property type="evidence" value="ECO:0007669"/>
    <property type="project" value="UniProtKB-KW"/>
</dbReference>
<dbReference type="Pfam" id="PF20073">
    <property type="entry name" value="DUF6469"/>
    <property type="match status" value="1"/>
</dbReference>
<gene>
    <name evidence="10" type="ORF">CEURO_LOCUS17169</name>
</gene>
<dbReference type="Pfam" id="PF13086">
    <property type="entry name" value="AAA_11"/>
    <property type="match status" value="2"/>
</dbReference>
<evidence type="ECO:0000256" key="6">
    <source>
        <dbReference type="SAM" id="MobiDB-lite"/>
    </source>
</evidence>
<dbReference type="InterPro" id="IPR041677">
    <property type="entry name" value="DNA2/NAM7_AAA_11"/>
</dbReference>
<evidence type="ECO:0008006" key="12">
    <source>
        <dbReference type="Google" id="ProtNLM"/>
    </source>
</evidence>
<protein>
    <recommendedName>
        <fullName evidence="12">Helicase MAGATAMA 3</fullName>
    </recommendedName>
</protein>
<dbReference type="InterPro" id="IPR045055">
    <property type="entry name" value="DNA2/NAM7-like"/>
</dbReference>
<comment type="subcellular location">
    <subcellularLocation>
        <location evidence="1">Plastid</location>
    </subcellularLocation>
</comment>